<proteinExistence type="predicted"/>
<name>A0AAJ1Q4S5_9LACT</name>
<evidence type="ECO:0000313" key="2">
    <source>
        <dbReference type="EMBL" id="MDK7187657.1"/>
    </source>
</evidence>
<accession>A0AAJ1Q4S5</accession>
<dbReference type="InterPro" id="IPR016181">
    <property type="entry name" value="Acyl_CoA_acyltransferase"/>
</dbReference>
<dbReference type="InterPro" id="IPR000182">
    <property type="entry name" value="GNAT_dom"/>
</dbReference>
<sequence length="199" mass="23532">MKPTCLNNFFKFNQGVHHPHMKALEASIKAMAEGEMVYKLAKPNQQDSMIRLRLATYEDLPQMVEMEGKAYQGYLAWDLKDFERDWKYNRNLVYLVLEKSNHSDYPLVGMITGRFVKDYSHISHLLLLPEYQGVGLGHSMLEYWLKASRYLGKKYTTLEVRESNSQAQKFYYQHDFMQIGKKNFYYDDGETALLLKRFL</sequence>
<dbReference type="AlphaFoldDB" id="A0AAJ1Q4S5"/>
<dbReference type="SUPFAM" id="SSF55729">
    <property type="entry name" value="Acyl-CoA N-acyltransferases (Nat)"/>
    <property type="match status" value="1"/>
</dbReference>
<dbReference type="Gene3D" id="3.40.630.30">
    <property type="match status" value="1"/>
</dbReference>
<dbReference type="PROSITE" id="PS51186">
    <property type="entry name" value="GNAT"/>
    <property type="match status" value="1"/>
</dbReference>
<dbReference type="RefSeq" id="WP_006908340.1">
    <property type="nucleotide sequence ID" value="NZ_JASOOE010000012.1"/>
</dbReference>
<comment type="caution">
    <text evidence="2">The sequence shown here is derived from an EMBL/GenBank/DDBJ whole genome shotgun (WGS) entry which is preliminary data.</text>
</comment>
<keyword evidence="2" id="KW-0012">Acyltransferase</keyword>
<organism evidence="2 3">
    <name type="scientific">Facklamia hominis</name>
    <dbReference type="NCBI Taxonomy" id="178214"/>
    <lineage>
        <taxon>Bacteria</taxon>
        <taxon>Bacillati</taxon>
        <taxon>Bacillota</taxon>
        <taxon>Bacilli</taxon>
        <taxon>Lactobacillales</taxon>
        <taxon>Aerococcaceae</taxon>
        <taxon>Facklamia</taxon>
    </lineage>
</organism>
<reference evidence="2" key="1">
    <citation type="submission" date="2023-05" db="EMBL/GenBank/DDBJ databases">
        <title>Cataloging the Phylogenetic Diversity of Human Bladder Bacteria.</title>
        <authorList>
            <person name="Du J."/>
        </authorList>
    </citation>
    <scope>NUCLEOTIDE SEQUENCE</scope>
    <source>
        <strain evidence="2">UMB1231</strain>
    </source>
</reference>
<evidence type="ECO:0000259" key="1">
    <source>
        <dbReference type="PROSITE" id="PS51186"/>
    </source>
</evidence>
<keyword evidence="2" id="KW-0808">Transferase</keyword>
<gene>
    <name evidence="2" type="ORF">QP433_06660</name>
</gene>
<dbReference type="EC" id="2.3.1.-" evidence="2"/>
<evidence type="ECO:0000313" key="3">
    <source>
        <dbReference type="Proteomes" id="UP001229251"/>
    </source>
</evidence>
<dbReference type="Proteomes" id="UP001229251">
    <property type="component" value="Unassembled WGS sequence"/>
</dbReference>
<protein>
    <submittedName>
        <fullName evidence="2">GNAT family N-acetyltransferase</fullName>
        <ecNumber evidence="2">2.3.1.-</ecNumber>
    </submittedName>
</protein>
<dbReference type="GO" id="GO:0016747">
    <property type="term" value="F:acyltransferase activity, transferring groups other than amino-acyl groups"/>
    <property type="evidence" value="ECO:0007669"/>
    <property type="project" value="InterPro"/>
</dbReference>
<dbReference type="CDD" id="cd04301">
    <property type="entry name" value="NAT_SF"/>
    <property type="match status" value="1"/>
</dbReference>
<dbReference type="EMBL" id="JASOOE010000012">
    <property type="protein sequence ID" value="MDK7187657.1"/>
    <property type="molecule type" value="Genomic_DNA"/>
</dbReference>
<feature type="domain" description="N-acetyltransferase" evidence="1">
    <location>
        <begin position="50"/>
        <end position="199"/>
    </location>
</feature>
<dbReference type="Pfam" id="PF00583">
    <property type="entry name" value="Acetyltransf_1"/>
    <property type="match status" value="1"/>
</dbReference>